<dbReference type="SMART" id="SM00191">
    <property type="entry name" value="Int_alpha"/>
    <property type="match status" value="6"/>
</dbReference>
<keyword evidence="1 5" id="KW-0732">Signal</keyword>
<dbReference type="RefSeq" id="WP_205279039.1">
    <property type="nucleotide sequence ID" value="NZ_JAFFPU010000028.1"/>
</dbReference>
<dbReference type="InterPro" id="IPR028994">
    <property type="entry name" value="Integrin_alpha_N"/>
</dbReference>
<dbReference type="SUPFAM" id="SSF69318">
    <property type="entry name" value="Integrin alpha N-terminal domain"/>
    <property type="match status" value="2"/>
</dbReference>
<protein>
    <submittedName>
        <fullName evidence="7">Ig-like domain-containing protein</fullName>
    </submittedName>
</protein>
<feature type="domain" description="SbsA Ig-like" evidence="6">
    <location>
        <begin position="44"/>
        <end position="140"/>
    </location>
</feature>
<dbReference type="InterPro" id="IPR014756">
    <property type="entry name" value="Ig_E-set"/>
</dbReference>
<dbReference type="Pfam" id="PF13205">
    <property type="entry name" value="Big_5"/>
    <property type="match status" value="6"/>
</dbReference>
<keyword evidence="4" id="KW-0325">Glycoprotein</keyword>
<dbReference type="PRINTS" id="PR01185">
    <property type="entry name" value="INTEGRINA"/>
</dbReference>
<feature type="domain" description="SbsA Ig-like" evidence="6">
    <location>
        <begin position="464"/>
        <end position="564"/>
    </location>
</feature>
<dbReference type="InterPro" id="IPR014755">
    <property type="entry name" value="Cu-Rt/internalin_Ig-like"/>
</dbReference>
<feature type="domain" description="SbsA Ig-like" evidence="6">
    <location>
        <begin position="569"/>
        <end position="670"/>
    </location>
</feature>
<dbReference type="Pfam" id="PF01839">
    <property type="entry name" value="FG-GAP"/>
    <property type="match status" value="5"/>
</dbReference>
<evidence type="ECO:0000256" key="4">
    <source>
        <dbReference type="ARBA" id="ARBA00023180"/>
    </source>
</evidence>
<dbReference type="InterPro" id="IPR000413">
    <property type="entry name" value="Integrin_alpha"/>
</dbReference>
<dbReference type="PANTHER" id="PTHR23221">
    <property type="entry name" value="GLYCOSYLPHOSPHATIDYLINOSITOL PHOSPHOLIPASE D"/>
    <property type="match status" value="1"/>
</dbReference>
<sequence>MQRSTKLILVLFLFVFQNCVKGSNSQNPLYAFLTFPGGDAVFGVSQITPGSGVTGIPLNTSVQVGFNQEIDPSSISNSSFRMTQGSTPVVGTITTTSTTAMFTPSNLLSSSTIYTVTLSKEILATDGSTLTEDYSWNFTTASTVDGIAPVVSLVAPANLFTNVGVNSNISAVFSEVINCATLTTASFTLTGGAAVAGTVNCSGTSATFDPTPTLAYNTNYTATLTTAVKDLAGNSIPATYSWSFTTGPAPDLTPPVVSLVTPTNLSTGAGINTNISAVFSEAMDCTTISTANFTLSDGAAVAGTVNCSGTSATFDPTAALAYNTNYTATITTTVKDVAGNPMAVNYSWSFTTSTGPEMIAPVVSLVAPANLLTNVGVNSNVTAVFSETMDCLTLNAVSFTLTGGAAVAGTVNCSGTSATFDPTPTLAYNTNYTATLTTAVKDLAGNSIPATYSWSFTTGPAPDLTPPVVSLVTPTNLSTGAGINTNISAVFSEAMDCTTISTANFTLSDGAAVAGTVNCSGTFATFDPTAALAYNTNYTATITTTVKDVAGNPMAVNYSWSFTTGNTPDITPPTVVLASPINGATGVATNANVIVAFSESMDCTTLNTITFSLSAGAAIPGTVTCSGASATFAPTAAFAPGTLVTATLTVGAMDLTGNPIAAPYSWTFTTGPAPDVTPPTVAIQNLRNNSIVESGFVIGTMTDAGGIASVAFKIDGGAFGAATLIGPNSWKFQLPITWSQNSQHTLTARATDISGNQTTTAVITVRKGTNKDINGDGYVDLVTSEYGQGLVYIFHSSGTLGITTTNAGLANRIIVGNAADEFGRTVSMGDLNGDSYADVVVGSPAWNGGMGRTFVFHSSGNLGVNTSFSAFASSRIDGATAGDRFGMSLATGDINGDGYTDLIVGSPNFNGSRGRVYVFLSTGVTGITVTNTAAAATNRTGASANELLGSSIGVGDINGDGLADLAVGSPGYSFPGPPAVIPSSGRIYIYYGGAGVLTGVTNTLTNQSGISTNAQFGLALAVADINGDGFSDVVGSAPLLDTDGTVGNGIGDGVGTVRAFMSAGGAGIANDTIGNAPLVINGVTMLDIFGVSVTARDLDGDGRADIAISATQQLLPSSAVYIFMTPTAGPIGNFFNKTNATASIAGSSGLGVSVGKGLSTGDTNGDGFPDLLIGGSAISVYGFHSSAAGLVTNNPAFAETRINDPGLLGGAPVNTYGNCVY</sequence>
<organism evidence="7 8">
    <name type="scientific">Leptospira ainlahdjerensis</name>
    <dbReference type="NCBI Taxonomy" id="2810033"/>
    <lineage>
        <taxon>Bacteria</taxon>
        <taxon>Pseudomonadati</taxon>
        <taxon>Spirochaetota</taxon>
        <taxon>Spirochaetia</taxon>
        <taxon>Leptospirales</taxon>
        <taxon>Leptospiraceae</taxon>
        <taxon>Leptospira</taxon>
    </lineage>
</organism>
<feature type="domain" description="SbsA Ig-like" evidence="6">
    <location>
        <begin position="359"/>
        <end position="458"/>
    </location>
</feature>
<evidence type="ECO:0000256" key="5">
    <source>
        <dbReference type="SAM" id="SignalP"/>
    </source>
</evidence>
<dbReference type="Gene3D" id="2.60.40.3710">
    <property type="match status" value="1"/>
</dbReference>
<feature type="domain" description="SbsA Ig-like" evidence="6">
    <location>
        <begin position="252"/>
        <end position="352"/>
    </location>
</feature>
<dbReference type="Gene3D" id="2.130.10.130">
    <property type="entry name" value="Integrin alpha, N-terminal"/>
    <property type="match status" value="3"/>
</dbReference>
<dbReference type="InterPro" id="IPR032812">
    <property type="entry name" value="SbsA_Ig"/>
</dbReference>
<gene>
    <name evidence="7" type="ORF">JWG45_06940</name>
</gene>
<keyword evidence="3" id="KW-0378">Hydrolase</keyword>
<dbReference type="PROSITE" id="PS51470">
    <property type="entry name" value="FG_GAP"/>
    <property type="match status" value="4"/>
</dbReference>
<feature type="signal peptide" evidence="5">
    <location>
        <begin position="1"/>
        <end position="22"/>
    </location>
</feature>
<keyword evidence="2" id="KW-0677">Repeat</keyword>
<dbReference type="SUPFAM" id="SSF81296">
    <property type="entry name" value="E set domains"/>
    <property type="match status" value="1"/>
</dbReference>
<dbReference type="EMBL" id="JAFFPU010000028">
    <property type="protein sequence ID" value="MBM9576888.1"/>
    <property type="molecule type" value="Genomic_DNA"/>
</dbReference>
<dbReference type="Gene3D" id="2.60.40.1220">
    <property type="match status" value="5"/>
</dbReference>
<accession>A0ABS2U947</accession>
<name>A0ABS2U947_9LEPT</name>
<dbReference type="Proteomes" id="UP000724686">
    <property type="component" value="Unassembled WGS sequence"/>
</dbReference>
<dbReference type="InterPro" id="IPR013517">
    <property type="entry name" value="FG-GAP"/>
</dbReference>
<evidence type="ECO:0000256" key="1">
    <source>
        <dbReference type="ARBA" id="ARBA00022729"/>
    </source>
</evidence>
<comment type="caution">
    <text evidence="7">The sequence shown here is derived from an EMBL/GenBank/DDBJ whole genome shotgun (WGS) entry which is preliminary data.</text>
</comment>
<dbReference type="InterPro" id="IPR013519">
    <property type="entry name" value="Int_alpha_beta-p"/>
</dbReference>
<dbReference type="PANTHER" id="PTHR23221:SF7">
    <property type="entry name" value="PHOSPHATIDYLINOSITOL-GLYCAN-SPECIFIC PHOSPHOLIPASE D"/>
    <property type="match status" value="1"/>
</dbReference>
<proteinExistence type="predicted"/>
<evidence type="ECO:0000313" key="8">
    <source>
        <dbReference type="Proteomes" id="UP000724686"/>
    </source>
</evidence>
<evidence type="ECO:0000313" key="7">
    <source>
        <dbReference type="EMBL" id="MBM9576888.1"/>
    </source>
</evidence>
<reference evidence="7 8" key="1">
    <citation type="submission" date="2021-02" db="EMBL/GenBank/DDBJ databases">
        <title>Leptospira ainlahdjerensis sp. nov., Leptospira ainazelensis sp. nov., Leptospira abararensis sp. nov. and Leptospira chreensis sp. nov., four new species isolated from water sources in Algeria.</title>
        <authorList>
            <person name="Amara Korba A."/>
            <person name="Kainiu M."/>
            <person name="Vincent A.T."/>
            <person name="Mariet J.-F."/>
            <person name="Veyrier F.J."/>
            <person name="Goarant C."/>
            <person name="Picardeau M."/>
        </authorList>
    </citation>
    <scope>NUCLEOTIDE SEQUENCE [LARGE SCALE GENOMIC DNA]</scope>
    <source>
        <strain evidence="7 8">201903070</strain>
    </source>
</reference>
<evidence type="ECO:0000259" key="6">
    <source>
        <dbReference type="Pfam" id="PF13205"/>
    </source>
</evidence>
<evidence type="ECO:0000256" key="3">
    <source>
        <dbReference type="ARBA" id="ARBA00022801"/>
    </source>
</evidence>
<feature type="domain" description="SbsA Ig-like" evidence="6">
    <location>
        <begin position="145"/>
        <end position="246"/>
    </location>
</feature>
<keyword evidence="8" id="KW-1185">Reference proteome</keyword>
<evidence type="ECO:0000256" key="2">
    <source>
        <dbReference type="ARBA" id="ARBA00022737"/>
    </source>
</evidence>
<feature type="chain" id="PRO_5046463913" evidence="5">
    <location>
        <begin position="23"/>
        <end position="1221"/>
    </location>
</feature>